<feature type="transmembrane region" description="Helical" evidence="1">
    <location>
        <begin position="233"/>
        <end position="254"/>
    </location>
</feature>
<evidence type="ECO:0000313" key="4">
    <source>
        <dbReference type="Proteomes" id="UP000600171"/>
    </source>
</evidence>
<dbReference type="InterPro" id="IPR005182">
    <property type="entry name" value="YdbS-like_PH"/>
</dbReference>
<sequence length="464" mass="50698">MENLEFRRAHVLSPLVNAWLVIFVALFSFGREFIENSRQSLDYLTSAPELAGPLSWVSSLGALWLPVSLLLLFALILLPFYIGWWFYSFAVGENHVYVKSGVLNKTQRQVRLDRVQSIDINRSLLPRLLGLAELKFDVADGSDSALAVKYLSNSQAHSLRADLLSQVRALKSDVQDDAAAASSPVPSADESEEEQIVRVPIARLLASMALNLWNIFALLVIVTVAVISMVTGASITGALFANFAVVAGFVSAVWKRFNTGYNFRLSTGPDGLKTRFGFADTQTQTVPQGRIQSLRVEQPFLWRIFGWYRVQVSLAGKEAGESVFAGELLPVGTREEIRRVLPQVLAAELTDVLLVGMDGAGQAGGFVTSPDRAKLFDPLTWQRNGFALLPEVLLARSGRLTRNLAVVPHAKIQALTCDQGPWARRRGLANLTVETAGGGVARVHHADAEVARALLVRQAQLAVG</sequence>
<protein>
    <recommendedName>
        <fullName evidence="2">YdbS-like PH domain-containing protein</fullName>
    </recommendedName>
</protein>
<keyword evidence="1" id="KW-1133">Transmembrane helix</keyword>
<feature type="transmembrane region" description="Helical" evidence="1">
    <location>
        <begin position="204"/>
        <end position="227"/>
    </location>
</feature>
<dbReference type="Pfam" id="PF03703">
    <property type="entry name" value="bPH_2"/>
    <property type="match status" value="3"/>
</dbReference>
<accession>A0A917IX34</accession>
<evidence type="ECO:0000256" key="1">
    <source>
        <dbReference type="SAM" id="Phobius"/>
    </source>
</evidence>
<dbReference type="RefSeq" id="WP_188359892.1">
    <property type="nucleotide sequence ID" value="NZ_BMDC01000003.1"/>
</dbReference>
<dbReference type="PIRSF" id="PIRSF026631">
    <property type="entry name" value="UCP026631"/>
    <property type="match status" value="1"/>
</dbReference>
<dbReference type="InterPro" id="IPR014529">
    <property type="entry name" value="UCP026631"/>
</dbReference>
<keyword evidence="1" id="KW-0812">Transmembrane</keyword>
<dbReference type="PANTHER" id="PTHR34473">
    <property type="entry name" value="UPF0699 TRANSMEMBRANE PROTEIN YDBS"/>
    <property type="match status" value="1"/>
</dbReference>
<feature type="domain" description="YdbS-like PH" evidence="2">
    <location>
        <begin position="84"/>
        <end position="161"/>
    </location>
</feature>
<feature type="domain" description="YdbS-like PH" evidence="2">
    <location>
        <begin position="271"/>
        <end position="325"/>
    </location>
</feature>
<feature type="domain" description="YdbS-like PH" evidence="2">
    <location>
        <begin position="381"/>
        <end position="454"/>
    </location>
</feature>
<reference evidence="3 4" key="1">
    <citation type="journal article" date="2014" name="Int. J. Syst. Evol. Microbiol.">
        <title>Complete genome sequence of Corynebacterium casei LMG S-19264T (=DSM 44701T), isolated from a smear-ripened cheese.</title>
        <authorList>
            <consortium name="US DOE Joint Genome Institute (JGI-PGF)"/>
            <person name="Walter F."/>
            <person name="Albersmeier A."/>
            <person name="Kalinowski J."/>
            <person name="Ruckert C."/>
        </authorList>
    </citation>
    <scope>NUCLEOTIDE SEQUENCE [LARGE SCALE GENOMIC DNA]</scope>
    <source>
        <strain evidence="3 4">CCM 8669</strain>
    </source>
</reference>
<feature type="transmembrane region" description="Helical" evidence="1">
    <location>
        <begin position="63"/>
        <end position="87"/>
    </location>
</feature>
<evidence type="ECO:0000259" key="2">
    <source>
        <dbReference type="Pfam" id="PF03703"/>
    </source>
</evidence>
<keyword evidence="1" id="KW-0472">Membrane</keyword>
<dbReference type="Proteomes" id="UP000600171">
    <property type="component" value="Unassembled WGS sequence"/>
</dbReference>
<evidence type="ECO:0000313" key="3">
    <source>
        <dbReference type="EMBL" id="GGH64232.1"/>
    </source>
</evidence>
<keyword evidence="4" id="KW-1185">Reference proteome</keyword>
<name>A0A917IX34_9MICC</name>
<comment type="caution">
    <text evidence="3">The sequence shown here is derived from an EMBL/GenBank/DDBJ whole genome shotgun (WGS) entry which is preliminary data.</text>
</comment>
<gene>
    <name evidence="3" type="ORF">GCM10007359_16340</name>
</gene>
<dbReference type="EMBL" id="BMDC01000003">
    <property type="protein sequence ID" value="GGH64232.1"/>
    <property type="molecule type" value="Genomic_DNA"/>
</dbReference>
<feature type="transmembrane region" description="Helical" evidence="1">
    <location>
        <begin position="12"/>
        <end position="30"/>
    </location>
</feature>
<proteinExistence type="predicted"/>
<dbReference type="AlphaFoldDB" id="A0A917IX34"/>
<organism evidence="3 4">
    <name type="scientific">Rothia aerolata</name>
    <dbReference type="NCBI Taxonomy" id="1812262"/>
    <lineage>
        <taxon>Bacteria</taxon>
        <taxon>Bacillati</taxon>
        <taxon>Actinomycetota</taxon>
        <taxon>Actinomycetes</taxon>
        <taxon>Micrococcales</taxon>
        <taxon>Micrococcaceae</taxon>
        <taxon>Rothia</taxon>
    </lineage>
</organism>
<dbReference type="PANTHER" id="PTHR34473:SF2">
    <property type="entry name" value="UPF0699 TRANSMEMBRANE PROTEIN YDBT"/>
    <property type="match status" value="1"/>
</dbReference>